<reference evidence="3 4" key="1">
    <citation type="submission" date="2024-06" db="EMBL/GenBank/DDBJ databases">
        <title>Sorghum-associated microbial communities from plants grown in Nebraska, USA.</title>
        <authorList>
            <person name="Schachtman D."/>
        </authorList>
    </citation>
    <scope>NUCLEOTIDE SEQUENCE [LARGE SCALE GENOMIC DNA]</scope>
    <source>
        <strain evidence="3 4">2857</strain>
    </source>
</reference>
<dbReference type="EMBL" id="JBEPSJ010000001">
    <property type="protein sequence ID" value="MET4582209.1"/>
    <property type="molecule type" value="Genomic_DNA"/>
</dbReference>
<organism evidence="3 4">
    <name type="scientific">Conyzicola nivalis</name>
    <dbReference type="NCBI Taxonomy" id="1477021"/>
    <lineage>
        <taxon>Bacteria</taxon>
        <taxon>Bacillati</taxon>
        <taxon>Actinomycetota</taxon>
        <taxon>Actinomycetes</taxon>
        <taxon>Micrococcales</taxon>
        <taxon>Microbacteriaceae</taxon>
        <taxon>Conyzicola</taxon>
    </lineage>
</organism>
<keyword evidence="4" id="KW-1185">Reference proteome</keyword>
<dbReference type="Pfam" id="PF07883">
    <property type="entry name" value="Cupin_2"/>
    <property type="match status" value="1"/>
</dbReference>
<sequence length="115" mass="12652">MEIIDIESIAATVGGSARFEGDGHGSSVSFFVVRNQPGKGADKHRHPYDETFVILDGDIETIIDGEVRMLRSGTIAVVPAGAWHEFKNRFDHVSLMVNIHPSPRIIQEDWADLPG</sequence>
<protein>
    <submittedName>
        <fullName evidence="3">Quercetin dioxygenase-like cupin family protein</fullName>
    </submittedName>
</protein>
<dbReference type="InterPro" id="IPR013096">
    <property type="entry name" value="Cupin_2"/>
</dbReference>
<evidence type="ECO:0000256" key="1">
    <source>
        <dbReference type="ARBA" id="ARBA00022723"/>
    </source>
</evidence>
<keyword evidence="1" id="KW-0479">Metal-binding</keyword>
<evidence type="ECO:0000259" key="2">
    <source>
        <dbReference type="Pfam" id="PF07883"/>
    </source>
</evidence>
<dbReference type="SUPFAM" id="SSF51182">
    <property type="entry name" value="RmlC-like cupins"/>
    <property type="match status" value="1"/>
</dbReference>
<evidence type="ECO:0000313" key="4">
    <source>
        <dbReference type="Proteomes" id="UP001549257"/>
    </source>
</evidence>
<name>A0ABV2QMC8_9MICO</name>
<feature type="domain" description="Cupin type-2" evidence="2">
    <location>
        <begin position="32"/>
        <end position="93"/>
    </location>
</feature>
<dbReference type="InterPro" id="IPR051610">
    <property type="entry name" value="GPI/OXD"/>
</dbReference>
<dbReference type="Gene3D" id="2.60.120.10">
    <property type="entry name" value="Jelly Rolls"/>
    <property type="match status" value="1"/>
</dbReference>
<dbReference type="Proteomes" id="UP001549257">
    <property type="component" value="Unassembled WGS sequence"/>
</dbReference>
<gene>
    <name evidence="3" type="ORF">ABIE21_001699</name>
</gene>
<dbReference type="InterPro" id="IPR014710">
    <property type="entry name" value="RmlC-like_jellyroll"/>
</dbReference>
<comment type="caution">
    <text evidence="3">The sequence shown here is derived from an EMBL/GenBank/DDBJ whole genome shotgun (WGS) entry which is preliminary data.</text>
</comment>
<dbReference type="RefSeq" id="WP_354024356.1">
    <property type="nucleotide sequence ID" value="NZ_JBEPSJ010000001.1"/>
</dbReference>
<accession>A0ABV2QMC8</accession>
<evidence type="ECO:0000313" key="3">
    <source>
        <dbReference type="EMBL" id="MET4582209.1"/>
    </source>
</evidence>
<dbReference type="PANTHER" id="PTHR35848">
    <property type="entry name" value="OXALATE-BINDING PROTEIN"/>
    <property type="match status" value="1"/>
</dbReference>
<dbReference type="InterPro" id="IPR011051">
    <property type="entry name" value="RmlC_Cupin_sf"/>
</dbReference>
<proteinExistence type="predicted"/>